<dbReference type="RefSeq" id="WP_165794948.1">
    <property type="nucleotide sequence ID" value="NZ_PUGF01000006.1"/>
</dbReference>
<comment type="caution">
    <text evidence="4">The sequence shown here is derived from an EMBL/GenBank/DDBJ whole genome shotgun (WGS) entry which is preliminary data.</text>
</comment>
<dbReference type="Pfam" id="PF00497">
    <property type="entry name" value="SBP_bac_3"/>
    <property type="match status" value="1"/>
</dbReference>
<feature type="domain" description="Solute-binding protein family 3/N-terminal" evidence="3">
    <location>
        <begin position="35"/>
        <end position="257"/>
    </location>
</feature>
<dbReference type="Gene3D" id="3.40.190.10">
    <property type="entry name" value="Periplasmic binding protein-like II"/>
    <property type="match status" value="2"/>
</dbReference>
<evidence type="ECO:0000259" key="3">
    <source>
        <dbReference type="Pfam" id="PF00497"/>
    </source>
</evidence>
<dbReference type="PANTHER" id="PTHR35936">
    <property type="entry name" value="MEMBRANE-BOUND LYTIC MUREIN TRANSGLYCOSYLASE F"/>
    <property type="match status" value="1"/>
</dbReference>
<evidence type="ECO:0000313" key="5">
    <source>
        <dbReference type="Proteomes" id="UP000237839"/>
    </source>
</evidence>
<accession>A0A2S9H126</accession>
<evidence type="ECO:0000256" key="1">
    <source>
        <dbReference type="ARBA" id="ARBA00022729"/>
    </source>
</evidence>
<name>A0A2S9H126_9BURK</name>
<keyword evidence="1 2" id="KW-0732">Signal</keyword>
<evidence type="ECO:0000313" key="4">
    <source>
        <dbReference type="EMBL" id="PRC93650.1"/>
    </source>
</evidence>
<dbReference type="AlphaFoldDB" id="A0A2S9H126"/>
<keyword evidence="5" id="KW-1185">Reference proteome</keyword>
<dbReference type="EMBL" id="PUGF01000006">
    <property type="protein sequence ID" value="PRC93650.1"/>
    <property type="molecule type" value="Genomic_DNA"/>
</dbReference>
<organism evidence="4 5">
    <name type="scientific">Solimicrobium silvestre</name>
    <dbReference type="NCBI Taxonomy" id="2099400"/>
    <lineage>
        <taxon>Bacteria</taxon>
        <taxon>Pseudomonadati</taxon>
        <taxon>Pseudomonadota</taxon>
        <taxon>Betaproteobacteria</taxon>
        <taxon>Burkholderiales</taxon>
        <taxon>Oxalobacteraceae</taxon>
        <taxon>Solimicrobium</taxon>
    </lineage>
</organism>
<protein>
    <submittedName>
        <fullName evidence="4">Bacterial extracellular solute-binding protein, family 3</fullName>
    </submittedName>
</protein>
<dbReference type="SUPFAM" id="SSF53850">
    <property type="entry name" value="Periplasmic binding protein-like II"/>
    <property type="match status" value="1"/>
</dbReference>
<gene>
    <name evidence="4" type="ORF">S2091_1651</name>
</gene>
<feature type="signal peptide" evidence="2">
    <location>
        <begin position="1"/>
        <end position="23"/>
    </location>
</feature>
<dbReference type="Proteomes" id="UP000237839">
    <property type="component" value="Unassembled WGS sequence"/>
</dbReference>
<feature type="chain" id="PRO_5015436223" evidence="2">
    <location>
        <begin position="24"/>
        <end position="262"/>
    </location>
</feature>
<evidence type="ECO:0000256" key="2">
    <source>
        <dbReference type="SAM" id="SignalP"/>
    </source>
</evidence>
<proteinExistence type="predicted"/>
<dbReference type="PANTHER" id="PTHR35936:SF25">
    <property type="entry name" value="ABC TRANSPORTER SUBSTRATE-BINDING PROTEIN"/>
    <property type="match status" value="1"/>
</dbReference>
<dbReference type="InterPro" id="IPR001638">
    <property type="entry name" value="Solute-binding_3/MltF_N"/>
</dbReference>
<sequence>MRSTYAPILALLLILGCVTSAKAEVPKELRVCGDLAEFPPFTYFVRNETQISQVVAGYNIDVLNEVLATSNRSAIVTLLPWKRCQAVAAQGQYDIVLDISKAPVREHDFAFTKVVYTLNTIYIYSMERPEPIINSTDDFKRFSFCIPIGWELTQFNIPVKSITGQPYSSKQAIEMLKVGRCDVAIYYKELLRGDRLIGSGGILNDPKIKYKLVPGLPKPEFFMAVSRALPYSDDLVQLLNSGIEQMKKTGEEERLLRLYNLR</sequence>
<reference evidence="4 5" key="1">
    <citation type="submission" date="2018-02" db="EMBL/GenBank/DDBJ databases">
        <title>Solimicrobium silvestre gen. nov., sp. nov., isolated from alpine forest soil.</title>
        <authorList>
            <person name="Margesin R."/>
            <person name="Albuquerque L."/>
            <person name="Zhang D.-C."/>
            <person name="Froufe H.J.C."/>
            <person name="Severino R."/>
            <person name="Roxo I."/>
            <person name="Egas C."/>
            <person name="Da Costa M.S."/>
        </authorList>
    </citation>
    <scope>NUCLEOTIDE SEQUENCE [LARGE SCALE GENOMIC DNA]</scope>
    <source>
        <strain evidence="4 5">S20-91</strain>
    </source>
</reference>
<dbReference type="PROSITE" id="PS51257">
    <property type="entry name" value="PROKAR_LIPOPROTEIN"/>
    <property type="match status" value="1"/>
</dbReference>